<dbReference type="CDD" id="cd13155">
    <property type="entry name" value="KOW_KIN17"/>
    <property type="match status" value="1"/>
</dbReference>
<gene>
    <name evidence="3" type="ORF">POM88_035634</name>
</gene>
<dbReference type="GO" id="GO:0005634">
    <property type="term" value="C:nucleus"/>
    <property type="evidence" value="ECO:0007669"/>
    <property type="project" value="TreeGrafter"/>
</dbReference>
<evidence type="ECO:0000256" key="1">
    <source>
        <dbReference type="ARBA" id="ARBA00008517"/>
    </source>
</evidence>
<dbReference type="GO" id="GO:0006260">
    <property type="term" value="P:DNA replication"/>
    <property type="evidence" value="ECO:0007669"/>
    <property type="project" value="TreeGrafter"/>
</dbReference>
<reference evidence="3" key="2">
    <citation type="submission" date="2023-05" db="EMBL/GenBank/DDBJ databases">
        <authorList>
            <person name="Schelkunov M.I."/>
        </authorList>
    </citation>
    <scope>NUCLEOTIDE SEQUENCE</scope>
    <source>
        <strain evidence="3">Hsosn_3</strain>
        <tissue evidence="3">Leaf</tissue>
    </source>
</reference>
<dbReference type="InterPro" id="IPR038254">
    <property type="entry name" value="KIN17_WH-like_sf"/>
</dbReference>
<protein>
    <submittedName>
        <fullName evidence="3">DNA/RNA-binding protein KIN17</fullName>
    </submittedName>
</protein>
<dbReference type="PANTHER" id="PTHR12805">
    <property type="entry name" value="KIN17 KIN, ANTIGENIC DETERMINANT OF RECA PROTEIN HOMOLOG"/>
    <property type="match status" value="1"/>
</dbReference>
<dbReference type="AlphaFoldDB" id="A0AAD8ME43"/>
<evidence type="ECO:0000313" key="3">
    <source>
        <dbReference type="EMBL" id="KAK1369542.1"/>
    </source>
</evidence>
<comment type="caution">
    <text evidence="3">The sequence shown here is derived from an EMBL/GenBank/DDBJ whole genome shotgun (WGS) entry which is preliminary data.</text>
</comment>
<dbReference type="InterPro" id="IPR019447">
    <property type="entry name" value="DNA/RNA-bd_Kin17_WH-like_dom"/>
</dbReference>
<evidence type="ECO:0000313" key="4">
    <source>
        <dbReference type="Proteomes" id="UP001237642"/>
    </source>
</evidence>
<feature type="domain" description="DNA/RNA-binding protein Kin17 WH-like" evidence="2">
    <location>
        <begin position="1"/>
        <end position="127"/>
    </location>
</feature>
<name>A0AAD8ME43_9APIA</name>
<dbReference type="Gene3D" id="1.10.10.2030">
    <property type="entry name" value="DNA/RNA-binding protein Kin17, conserved domain"/>
    <property type="match status" value="1"/>
</dbReference>
<dbReference type="EMBL" id="JAUIZM010000008">
    <property type="protein sequence ID" value="KAK1369542.1"/>
    <property type="molecule type" value="Genomic_DNA"/>
</dbReference>
<dbReference type="Pfam" id="PF25092">
    <property type="entry name" value="SH3_KIN17_C"/>
    <property type="match status" value="1"/>
</dbReference>
<organism evidence="3 4">
    <name type="scientific">Heracleum sosnowskyi</name>
    <dbReference type="NCBI Taxonomy" id="360622"/>
    <lineage>
        <taxon>Eukaryota</taxon>
        <taxon>Viridiplantae</taxon>
        <taxon>Streptophyta</taxon>
        <taxon>Embryophyta</taxon>
        <taxon>Tracheophyta</taxon>
        <taxon>Spermatophyta</taxon>
        <taxon>Magnoliopsida</taxon>
        <taxon>eudicotyledons</taxon>
        <taxon>Gunneridae</taxon>
        <taxon>Pentapetalae</taxon>
        <taxon>asterids</taxon>
        <taxon>campanulids</taxon>
        <taxon>Apiales</taxon>
        <taxon>Apiaceae</taxon>
        <taxon>Apioideae</taxon>
        <taxon>apioid superclade</taxon>
        <taxon>Tordylieae</taxon>
        <taxon>Tordyliinae</taxon>
        <taxon>Heracleum</taxon>
    </lineage>
</organism>
<reference evidence="3" key="1">
    <citation type="submission" date="2023-02" db="EMBL/GenBank/DDBJ databases">
        <title>Genome of toxic invasive species Heracleum sosnowskyi carries increased number of genes despite the absence of recent whole-genome duplications.</title>
        <authorList>
            <person name="Schelkunov M."/>
            <person name="Shtratnikova V."/>
            <person name="Makarenko M."/>
            <person name="Klepikova A."/>
            <person name="Omelchenko D."/>
            <person name="Novikova G."/>
            <person name="Obukhova E."/>
            <person name="Bogdanov V."/>
            <person name="Penin A."/>
            <person name="Logacheva M."/>
        </authorList>
    </citation>
    <scope>NUCLEOTIDE SEQUENCE</scope>
    <source>
        <strain evidence="3">Hsosn_3</strain>
        <tissue evidence="3">Leaf</tissue>
    </source>
</reference>
<sequence>MKDFSKDPPTVIDRYSNDFERAFLDLVRKSYRLGQFSANVVYNEYINSRNHVQMSMTKWATLSEFVKYLGRAGKSEVEETAKGWLIVYSNRETEMERKRIRIDSVEENQELDMKRPIQEAAPEQTIEMEFPEMVSEGDESSDSYGKSCGNLAVDGLMREQEKVKDQSNRKDCWLYKYTGEIEMMETKHVLKVSQKELETVIPYIGALVKIVNGAYRGHNARLLAVDTNKYCAKVQIEHGSSHGKILPAVDYDDICKFCSS</sequence>
<proteinExistence type="inferred from homology"/>
<evidence type="ECO:0000259" key="2">
    <source>
        <dbReference type="SMART" id="SM01253"/>
    </source>
</evidence>
<comment type="similarity">
    <text evidence="1">Belongs to the KIN17 family.</text>
</comment>
<dbReference type="GO" id="GO:0006974">
    <property type="term" value="P:DNA damage response"/>
    <property type="evidence" value="ECO:0007669"/>
    <property type="project" value="TreeGrafter"/>
</dbReference>
<dbReference type="Gene3D" id="2.30.30.140">
    <property type="match status" value="1"/>
</dbReference>
<dbReference type="Gene3D" id="2.30.30.30">
    <property type="match status" value="1"/>
</dbReference>
<keyword evidence="4" id="KW-1185">Reference proteome</keyword>
<dbReference type="Pfam" id="PF10357">
    <property type="entry name" value="WH_KIN17"/>
    <property type="match status" value="1"/>
</dbReference>
<dbReference type="InterPro" id="IPR037321">
    <property type="entry name" value="KIN17-like"/>
</dbReference>
<dbReference type="PANTHER" id="PTHR12805:SF0">
    <property type="entry name" value="DNA_RNA-BINDING PROTEIN KIN17"/>
    <property type="match status" value="1"/>
</dbReference>
<dbReference type="Proteomes" id="UP001237642">
    <property type="component" value="Unassembled WGS sequence"/>
</dbReference>
<dbReference type="InterPro" id="IPR014722">
    <property type="entry name" value="Rib_uL2_dom2"/>
</dbReference>
<dbReference type="FunFam" id="2.30.30.30:FF:000021">
    <property type="entry name" value="DNA/RNA-binding protein KIN17, putative"/>
    <property type="match status" value="1"/>
</dbReference>
<dbReference type="InterPro" id="IPR041995">
    <property type="entry name" value="KOW_KIN17"/>
</dbReference>
<dbReference type="SMART" id="SM01253">
    <property type="entry name" value="Kin17_mid"/>
    <property type="match status" value="1"/>
</dbReference>
<accession>A0AAD8ME43</accession>
<dbReference type="GO" id="GO:0003690">
    <property type="term" value="F:double-stranded DNA binding"/>
    <property type="evidence" value="ECO:0007669"/>
    <property type="project" value="TreeGrafter"/>
</dbReference>